<feature type="compositionally biased region" description="Polar residues" evidence="3">
    <location>
        <begin position="372"/>
        <end position="382"/>
    </location>
</feature>
<evidence type="ECO:0000313" key="5">
    <source>
        <dbReference type="EMBL" id="CAE2233814.1"/>
    </source>
</evidence>
<evidence type="ECO:0000259" key="4">
    <source>
        <dbReference type="PROSITE" id="PS50048"/>
    </source>
</evidence>
<dbReference type="GO" id="GO:0000981">
    <property type="term" value="F:DNA-binding transcription factor activity, RNA polymerase II-specific"/>
    <property type="evidence" value="ECO:0007669"/>
    <property type="project" value="InterPro"/>
</dbReference>
<dbReference type="InterPro" id="IPR001138">
    <property type="entry name" value="Zn2Cys6_DnaBD"/>
</dbReference>
<keyword evidence="2" id="KW-0539">Nucleus</keyword>
<dbReference type="InterPro" id="IPR036864">
    <property type="entry name" value="Zn2-C6_fun-type_DNA-bd_sf"/>
</dbReference>
<feature type="compositionally biased region" description="Basic and acidic residues" evidence="3">
    <location>
        <begin position="357"/>
        <end position="371"/>
    </location>
</feature>
<dbReference type="Pfam" id="PF00172">
    <property type="entry name" value="Zn_clus"/>
    <property type="match status" value="1"/>
</dbReference>
<evidence type="ECO:0000256" key="1">
    <source>
        <dbReference type="ARBA" id="ARBA00022723"/>
    </source>
</evidence>
<feature type="region of interest" description="Disordered" evidence="3">
    <location>
        <begin position="1"/>
        <end position="25"/>
    </location>
</feature>
<dbReference type="PANTHER" id="PTHR47659:SF7">
    <property type="entry name" value="FUNGAL TRANSCRIPTIONAL REGULATORY PROTEIN, N-TERMINAL DOMAIN-CONTAINING PROTEIN"/>
    <property type="match status" value="1"/>
</dbReference>
<reference evidence="5" key="1">
    <citation type="submission" date="2021-01" db="EMBL/GenBank/DDBJ databases">
        <authorList>
            <person name="Corre E."/>
            <person name="Pelletier E."/>
            <person name="Niang G."/>
            <person name="Scheremetjew M."/>
            <person name="Finn R."/>
            <person name="Kale V."/>
            <person name="Holt S."/>
            <person name="Cochrane G."/>
            <person name="Meng A."/>
            <person name="Brown T."/>
            <person name="Cohen L."/>
        </authorList>
    </citation>
    <scope>NUCLEOTIDE SEQUENCE</scope>
    <source>
        <strain evidence="5">DIVA3 518/3/11/1/6</strain>
    </source>
</reference>
<feature type="compositionally biased region" description="Polar residues" evidence="3">
    <location>
        <begin position="1"/>
        <end position="20"/>
    </location>
</feature>
<feature type="region of interest" description="Disordered" evidence="3">
    <location>
        <begin position="357"/>
        <end position="392"/>
    </location>
</feature>
<dbReference type="EMBL" id="HBKP01020533">
    <property type="protein sequence ID" value="CAE2233814.1"/>
    <property type="molecule type" value="Transcribed_RNA"/>
</dbReference>
<protein>
    <recommendedName>
        <fullName evidence="4">Zn(2)-C6 fungal-type domain-containing protein</fullName>
    </recommendedName>
</protein>
<dbReference type="SUPFAM" id="SSF57701">
    <property type="entry name" value="Zn2/Cys6 DNA-binding domain"/>
    <property type="match status" value="1"/>
</dbReference>
<dbReference type="CDD" id="cd00067">
    <property type="entry name" value="GAL4"/>
    <property type="match status" value="1"/>
</dbReference>
<proteinExistence type="predicted"/>
<evidence type="ECO:0000256" key="2">
    <source>
        <dbReference type="ARBA" id="ARBA00023242"/>
    </source>
</evidence>
<dbReference type="AlphaFoldDB" id="A0A7S4MNX9"/>
<evidence type="ECO:0000256" key="3">
    <source>
        <dbReference type="SAM" id="MobiDB-lite"/>
    </source>
</evidence>
<dbReference type="Gene3D" id="4.10.240.10">
    <property type="entry name" value="Zn(2)-C6 fungal-type DNA-binding domain"/>
    <property type="match status" value="1"/>
</dbReference>
<gene>
    <name evidence="5" type="ORF">VSP0166_LOCUS14486</name>
</gene>
<dbReference type="InterPro" id="IPR050335">
    <property type="entry name" value="ERT1_acuK_gluconeogen_tf"/>
</dbReference>
<keyword evidence="1" id="KW-0479">Metal-binding</keyword>
<feature type="region of interest" description="Disordered" evidence="3">
    <location>
        <begin position="440"/>
        <end position="469"/>
    </location>
</feature>
<dbReference type="SMART" id="SM00066">
    <property type="entry name" value="GAL4"/>
    <property type="match status" value="1"/>
</dbReference>
<feature type="domain" description="Zn(2)-C6 fungal-type" evidence="4">
    <location>
        <begin position="33"/>
        <end position="62"/>
    </location>
</feature>
<sequence>MSAATLSIASNTTGSNINKRATQKKRNKRAKRACFHCKKAKTSCSNERPCSRCVRLGLTDTCIDTPRSDINEEEKKLWEQTLQYLTEHKPSGDKEEKNLRQMVAKFARRASGETNLSTKQSEQNSATTTIANVPPSFLVEPNKFNSFSGDQFAVIEQSNPQAEYLAQQNEILAQQVQSLLQQLERNKEQSRTFYNFSILTTYGDVAYSRWSYPAHSLLDYNRGFLELSRRSPAELQPNKFNIRQLHHEKHILSCSAALYLLSQGLVEYIEMNQEWWTPAGTIPVKTYINVNLDEHEQTGEVILFSKRSSVPLPQDTLFLPLDIGLSKKAKSQNLDLKQAYGVQNYLPMLMNECVKDPEKPRPYKIPREKGEQISQDNSSYSMSPPGLSPNHSIPSPLSCSPNTEAAVTELGEESLSFLESLADPNFTEFPEFTDMVQSMDPSITGESIDSILGSDNSDQLHNLAVVSPP</sequence>
<accession>A0A7S4MNX9</accession>
<organism evidence="5">
    <name type="scientific">Vannella robusta</name>
    <dbReference type="NCBI Taxonomy" id="1487602"/>
    <lineage>
        <taxon>Eukaryota</taxon>
        <taxon>Amoebozoa</taxon>
        <taxon>Discosea</taxon>
        <taxon>Flabellinia</taxon>
        <taxon>Vannellidae</taxon>
        <taxon>Vannella</taxon>
    </lineage>
</organism>
<feature type="compositionally biased region" description="Polar residues" evidence="3">
    <location>
        <begin position="440"/>
        <end position="460"/>
    </location>
</feature>
<dbReference type="PANTHER" id="PTHR47659">
    <property type="entry name" value="ZN(II)2CYS6 TRANSCRIPTION FACTOR (EUROFUNG)-RELATED"/>
    <property type="match status" value="1"/>
</dbReference>
<dbReference type="GO" id="GO:0008270">
    <property type="term" value="F:zinc ion binding"/>
    <property type="evidence" value="ECO:0007669"/>
    <property type="project" value="InterPro"/>
</dbReference>
<name>A0A7S4MNX9_9EUKA</name>
<dbReference type="PROSITE" id="PS50048">
    <property type="entry name" value="ZN2_CY6_FUNGAL_2"/>
    <property type="match status" value="1"/>
</dbReference>
<dbReference type="PROSITE" id="PS00463">
    <property type="entry name" value="ZN2_CY6_FUNGAL_1"/>
    <property type="match status" value="1"/>
</dbReference>